<reference evidence="7" key="1">
    <citation type="journal article" date="2023" name="Mol. Phylogenet. Evol.">
        <title>Genome-scale phylogeny and comparative genomics of the fungal order Sordariales.</title>
        <authorList>
            <person name="Hensen N."/>
            <person name="Bonometti L."/>
            <person name="Westerberg I."/>
            <person name="Brannstrom I.O."/>
            <person name="Guillou S."/>
            <person name="Cros-Aarteil S."/>
            <person name="Calhoun S."/>
            <person name="Haridas S."/>
            <person name="Kuo A."/>
            <person name="Mondo S."/>
            <person name="Pangilinan J."/>
            <person name="Riley R."/>
            <person name="LaButti K."/>
            <person name="Andreopoulos B."/>
            <person name="Lipzen A."/>
            <person name="Chen C."/>
            <person name="Yan M."/>
            <person name="Daum C."/>
            <person name="Ng V."/>
            <person name="Clum A."/>
            <person name="Steindorff A."/>
            <person name="Ohm R.A."/>
            <person name="Martin F."/>
            <person name="Silar P."/>
            <person name="Natvig D.O."/>
            <person name="Lalanne C."/>
            <person name="Gautier V."/>
            <person name="Ament-Velasquez S.L."/>
            <person name="Kruys A."/>
            <person name="Hutchinson M.I."/>
            <person name="Powell A.J."/>
            <person name="Barry K."/>
            <person name="Miller A.N."/>
            <person name="Grigoriev I.V."/>
            <person name="Debuchy R."/>
            <person name="Gladieux P."/>
            <person name="Hiltunen Thoren M."/>
            <person name="Johannesson H."/>
        </authorList>
    </citation>
    <scope>NUCLEOTIDE SEQUENCE</scope>
    <source>
        <strain evidence="7">CBS 123565</strain>
    </source>
</reference>
<evidence type="ECO:0000256" key="1">
    <source>
        <dbReference type="ARBA" id="ARBA00004613"/>
    </source>
</evidence>
<accession>A0AAN6ZI88</accession>
<keyword evidence="8" id="KW-1185">Reference proteome</keyword>
<proteinExistence type="predicted"/>
<evidence type="ECO:0000256" key="2">
    <source>
        <dbReference type="ARBA" id="ARBA00022525"/>
    </source>
</evidence>
<evidence type="ECO:0000256" key="5">
    <source>
        <dbReference type="SAM" id="SignalP"/>
    </source>
</evidence>
<sequence>MHLPLSSTLPILLLPLTITATPIITANSAAATSGCTDTSFHAFSWIARAFDFHASYTFTTPAHQNSWGYASFDLYNPADESTTHCEASSNQLSDFFYGTLAYQCDDAGAGRLGRTTFDFSRPSGQLRVNQTWNCNDQDPQWPITFTGRGEVGLMLDCEETKYQNPSWTMGQIYSTRDIKCAPVDATILPTELTAVADN</sequence>
<reference evidence="7" key="2">
    <citation type="submission" date="2023-05" db="EMBL/GenBank/DDBJ databases">
        <authorList>
            <consortium name="Lawrence Berkeley National Laboratory"/>
            <person name="Steindorff A."/>
            <person name="Hensen N."/>
            <person name="Bonometti L."/>
            <person name="Westerberg I."/>
            <person name="Brannstrom I.O."/>
            <person name="Guillou S."/>
            <person name="Cros-Aarteil S."/>
            <person name="Calhoun S."/>
            <person name="Haridas S."/>
            <person name="Kuo A."/>
            <person name="Mondo S."/>
            <person name="Pangilinan J."/>
            <person name="Riley R."/>
            <person name="Labutti K."/>
            <person name="Andreopoulos B."/>
            <person name="Lipzen A."/>
            <person name="Chen C."/>
            <person name="Yanf M."/>
            <person name="Daum C."/>
            <person name="Ng V."/>
            <person name="Clum A."/>
            <person name="Ohm R."/>
            <person name="Martin F."/>
            <person name="Silar P."/>
            <person name="Natvig D."/>
            <person name="Lalanne C."/>
            <person name="Gautier V."/>
            <person name="Ament-Velasquez S.L."/>
            <person name="Kruys A."/>
            <person name="Hutchinson M.I."/>
            <person name="Powell A.J."/>
            <person name="Barry K."/>
            <person name="Miller A.N."/>
            <person name="Grigoriev I.V."/>
            <person name="Debuchy R."/>
            <person name="Gladieux P."/>
            <person name="Thoren M.H."/>
            <person name="Johannesson H."/>
        </authorList>
    </citation>
    <scope>NUCLEOTIDE SEQUENCE</scope>
    <source>
        <strain evidence="7">CBS 123565</strain>
    </source>
</reference>
<keyword evidence="4" id="KW-1015">Disulfide bond</keyword>
<dbReference type="GO" id="GO:0005576">
    <property type="term" value="C:extracellular region"/>
    <property type="evidence" value="ECO:0007669"/>
    <property type="project" value="UniProtKB-SubCell"/>
</dbReference>
<evidence type="ECO:0000256" key="4">
    <source>
        <dbReference type="ARBA" id="ARBA00023157"/>
    </source>
</evidence>
<protein>
    <recommendedName>
        <fullName evidence="6">AA1-like domain-containing protein</fullName>
    </recommendedName>
</protein>
<feature type="domain" description="AA1-like" evidence="6">
    <location>
        <begin position="54"/>
        <end position="180"/>
    </location>
</feature>
<feature type="signal peptide" evidence="5">
    <location>
        <begin position="1"/>
        <end position="20"/>
    </location>
</feature>
<comment type="subcellular location">
    <subcellularLocation>
        <location evidence="1">Secreted</location>
    </subcellularLocation>
</comment>
<comment type="caution">
    <text evidence="7">The sequence shown here is derived from an EMBL/GenBank/DDBJ whole genome shotgun (WGS) entry which is preliminary data.</text>
</comment>
<dbReference type="EMBL" id="MU853401">
    <property type="protein sequence ID" value="KAK4138426.1"/>
    <property type="molecule type" value="Genomic_DNA"/>
</dbReference>
<gene>
    <name evidence="7" type="ORF">BT67DRAFT_453081</name>
</gene>
<dbReference type="Proteomes" id="UP001304895">
    <property type="component" value="Unassembled WGS sequence"/>
</dbReference>
<organism evidence="7 8">
    <name type="scientific">Trichocladium antarcticum</name>
    <dbReference type="NCBI Taxonomy" id="1450529"/>
    <lineage>
        <taxon>Eukaryota</taxon>
        <taxon>Fungi</taxon>
        <taxon>Dikarya</taxon>
        <taxon>Ascomycota</taxon>
        <taxon>Pezizomycotina</taxon>
        <taxon>Sordariomycetes</taxon>
        <taxon>Sordariomycetidae</taxon>
        <taxon>Sordariales</taxon>
        <taxon>Chaetomiaceae</taxon>
        <taxon>Trichocladium</taxon>
    </lineage>
</organism>
<name>A0AAN6ZI88_9PEZI</name>
<evidence type="ECO:0000259" key="6">
    <source>
        <dbReference type="Pfam" id="PF16541"/>
    </source>
</evidence>
<dbReference type="Pfam" id="PF16541">
    <property type="entry name" value="AltA1"/>
    <property type="match status" value="1"/>
</dbReference>
<keyword evidence="3 5" id="KW-0732">Signal</keyword>
<dbReference type="AlphaFoldDB" id="A0AAN6ZI88"/>
<evidence type="ECO:0000313" key="8">
    <source>
        <dbReference type="Proteomes" id="UP001304895"/>
    </source>
</evidence>
<keyword evidence="2" id="KW-0964">Secreted</keyword>
<dbReference type="InterPro" id="IPR032382">
    <property type="entry name" value="AltA1"/>
</dbReference>
<feature type="chain" id="PRO_5042872886" description="AA1-like domain-containing protein" evidence="5">
    <location>
        <begin position="21"/>
        <end position="198"/>
    </location>
</feature>
<evidence type="ECO:0000313" key="7">
    <source>
        <dbReference type="EMBL" id="KAK4138426.1"/>
    </source>
</evidence>
<evidence type="ECO:0000256" key="3">
    <source>
        <dbReference type="ARBA" id="ARBA00022729"/>
    </source>
</evidence>